<keyword evidence="16" id="KW-0863">Zinc-finger</keyword>
<evidence type="ECO:0000259" key="35">
    <source>
        <dbReference type="PROSITE" id="PS50172"/>
    </source>
</evidence>
<dbReference type="SMART" id="SM00292">
    <property type="entry name" value="BRCT"/>
    <property type="match status" value="1"/>
</dbReference>
<evidence type="ECO:0000256" key="3">
    <source>
        <dbReference type="ARBA" id="ARBA00004604"/>
    </source>
</evidence>
<keyword evidence="12" id="KW-0548">Nucleotidyltransferase</keyword>
<dbReference type="InterPro" id="IPR036420">
    <property type="entry name" value="BRCT_dom_sf"/>
</dbReference>
<evidence type="ECO:0000256" key="21">
    <source>
        <dbReference type="ARBA" id="ARBA00023125"/>
    </source>
</evidence>
<dbReference type="PROSITE" id="PS51060">
    <property type="entry name" value="PARP_ALPHA_HD"/>
    <property type="match status" value="1"/>
</dbReference>
<comment type="catalytic activity">
    <reaction evidence="29">
        <text>L-tyrosyl-[protein] + NAD(+) = O-(ADP-D-ribosyl)-L-tyrosyl-[protein] + nicotinamide + H(+)</text>
        <dbReference type="Rhea" id="RHEA:58236"/>
        <dbReference type="Rhea" id="RHEA-COMP:10136"/>
        <dbReference type="Rhea" id="RHEA-COMP:15092"/>
        <dbReference type="ChEBI" id="CHEBI:15378"/>
        <dbReference type="ChEBI" id="CHEBI:17154"/>
        <dbReference type="ChEBI" id="CHEBI:46858"/>
        <dbReference type="ChEBI" id="CHEBI:57540"/>
        <dbReference type="ChEBI" id="CHEBI:142557"/>
    </reaction>
    <physiologicalReaction direction="left-to-right" evidence="29">
        <dbReference type="Rhea" id="RHEA:58237"/>
    </physiologicalReaction>
</comment>
<dbReference type="GO" id="GO:0008270">
    <property type="term" value="F:zinc ion binding"/>
    <property type="evidence" value="ECO:0007669"/>
    <property type="project" value="UniProtKB-KW"/>
</dbReference>
<dbReference type="Gene3D" id="3.40.50.10190">
    <property type="entry name" value="BRCT domain"/>
    <property type="match status" value="1"/>
</dbReference>
<evidence type="ECO:0000256" key="22">
    <source>
        <dbReference type="ARBA" id="ARBA00023163"/>
    </source>
</evidence>
<dbReference type="PROSITE" id="PS52007">
    <property type="entry name" value="PADR1"/>
    <property type="match status" value="1"/>
</dbReference>
<keyword evidence="14" id="KW-0677">Repeat</keyword>
<dbReference type="SUPFAM" id="SSF56399">
    <property type="entry name" value="ADP-ribosylation"/>
    <property type="match status" value="1"/>
</dbReference>
<comment type="catalytic activity">
    <reaction evidence="28">
        <text>L-histidyl-[protein] + NAD(+) = N(tele)-(ADP-D-ribosyl)-L-histidyl-[protein] + nicotinamide + H(+)</text>
        <dbReference type="Rhea" id="RHEA:72071"/>
        <dbReference type="Rhea" id="RHEA-COMP:9745"/>
        <dbReference type="Rhea" id="RHEA-COMP:18085"/>
        <dbReference type="ChEBI" id="CHEBI:15378"/>
        <dbReference type="ChEBI" id="CHEBI:17154"/>
        <dbReference type="ChEBI" id="CHEBI:29979"/>
        <dbReference type="ChEBI" id="CHEBI:57540"/>
        <dbReference type="ChEBI" id="CHEBI:191398"/>
    </reaction>
    <physiologicalReaction direction="left-to-right" evidence="28">
        <dbReference type="Rhea" id="RHEA:72072"/>
    </physiologicalReaction>
</comment>
<dbReference type="FunFam" id="3.90.228.10:FF:000002">
    <property type="entry name" value="Poly [ADP-ribose] polymerase"/>
    <property type="match status" value="1"/>
</dbReference>
<gene>
    <name evidence="40" type="primary">LOC100900108</name>
</gene>
<keyword evidence="11 32" id="KW-0808">Transferase</keyword>
<dbReference type="PROSITE" id="PS00347">
    <property type="entry name" value="ZF_PARP_1"/>
    <property type="match status" value="1"/>
</dbReference>
<dbReference type="PROSITE" id="PS50064">
    <property type="entry name" value="ZF_PARP_2"/>
    <property type="match status" value="2"/>
</dbReference>
<evidence type="ECO:0000256" key="2">
    <source>
        <dbReference type="ARBA" id="ARBA00004514"/>
    </source>
</evidence>
<dbReference type="Pfam" id="PF00645">
    <property type="entry name" value="zf-PARP"/>
    <property type="match status" value="2"/>
</dbReference>
<evidence type="ECO:0000256" key="33">
    <source>
        <dbReference type="SAM" id="MobiDB-lite"/>
    </source>
</evidence>
<feature type="domain" description="WGR" evidence="38">
    <location>
        <begin position="513"/>
        <end position="608"/>
    </location>
</feature>
<feature type="domain" description="PARP catalytic" evidence="36">
    <location>
        <begin position="758"/>
        <end position="978"/>
    </location>
</feature>
<comment type="subcellular location">
    <subcellularLocation>
        <location evidence="1">Chromosome</location>
    </subcellularLocation>
    <subcellularLocation>
        <location evidence="2">Cytoplasm</location>
        <location evidence="2">Cytosol</location>
    </subcellularLocation>
    <subcellularLocation>
        <location evidence="3">Nucleus</location>
        <location evidence="3">Nucleolus</location>
    </subcellularLocation>
</comment>
<evidence type="ECO:0000256" key="8">
    <source>
        <dbReference type="ARBA" id="ARBA00022533"/>
    </source>
</evidence>
<evidence type="ECO:0000259" key="38">
    <source>
        <dbReference type="PROSITE" id="PS51977"/>
    </source>
</evidence>
<evidence type="ECO:0000256" key="17">
    <source>
        <dbReference type="ARBA" id="ARBA00022833"/>
    </source>
</evidence>
<dbReference type="Pfam" id="PF21728">
    <property type="entry name" value="PADR1_N"/>
    <property type="match status" value="1"/>
</dbReference>
<organism evidence="39 40">
    <name type="scientific">Galendromus occidentalis</name>
    <name type="common">western predatory mite</name>
    <dbReference type="NCBI Taxonomy" id="34638"/>
    <lineage>
        <taxon>Eukaryota</taxon>
        <taxon>Metazoa</taxon>
        <taxon>Ecdysozoa</taxon>
        <taxon>Arthropoda</taxon>
        <taxon>Chelicerata</taxon>
        <taxon>Arachnida</taxon>
        <taxon>Acari</taxon>
        <taxon>Parasitiformes</taxon>
        <taxon>Mesostigmata</taxon>
        <taxon>Gamasina</taxon>
        <taxon>Phytoseioidea</taxon>
        <taxon>Phytoseiidae</taxon>
        <taxon>Typhlodrominae</taxon>
        <taxon>Galendromus</taxon>
    </lineage>
</organism>
<comment type="catalytic activity">
    <reaction evidence="24">
        <text>L-glutamyl-[protein] + NAD(+) = 5-O-(ADP-D-ribosyl)-L-glutamyl-[protein] + nicotinamide</text>
        <dbReference type="Rhea" id="RHEA:58224"/>
        <dbReference type="Rhea" id="RHEA-COMP:10208"/>
        <dbReference type="Rhea" id="RHEA-COMP:15089"/>
        <dbReference type="ChEBI" id="CHEBI:17154"/>
        <dbReference type="ChEBI" id="CHEBI:29973"/>
        <dbReference type="ChEBI" id="CHEBI:57540"/>
        <dbReference type="ChEBI" id="CHEBI:142540"/>
    </reaction>
    <physiologicalReaction direction="left-to-right" evidence="24">
        <dbReference type="Rhea" id="RHEA:58225"/>
    </physiologicalReaction>
</comment>
<protein>
    <recommendedName>
        <fullName evidence="31 32">Poly [ADP-ribose] polymerase</fullName>
        <ecNumber evidence="4 32">2.4.2.30</ecNumber>
    </recommendedName>
</protein>
<keyword evidence="9" id="KW-0399">Innate immunity</keyword>
<evidence type="ECO:0000256" key="19">
    <source>
        <dbReference type="ARBA" id="ARBA00023015"/>
    </source>
</evidence>
<evidence type="ECO:0000256" key="29">
    <source>
        <dbReference type="ARBA" id="ARBA00048339"/>
    </source>
</evidence>
<keyword evidence="23 32" id="KW-0539">Nucleus</keyword>
<comment type="similarity">
    <text evidence="26">Belongs to the ARTD/PARP family.</text>
</comment>
<dbReference type="PANTHER" id="PTHR10459">
    <property type="entry name" value="DNA LIGASE"/>
    <property type="match status" value="1"/>
</dbReference>
<dbReference type="GO" id="GO:0005829">
    <property type="term" value="C:cytosol"/>
    <property type="evidence" value="ECO:0007669"/>
    <property type="project" value="UniProtKB-SubCell"/>
</dbReference>
<dbReference type="Proteomes" id="UP000694867">
    <property type="component" value="Unplaced"/>
</dbReference>
<dbReference type="SMART" id="SM01336">
    <property type="entry name" value="zf-PARP"/>
    <property type="match status" value="2"/>
</dbReference>
<sequence length="978" mass="110046">MAEVDLPFKVDYAKSGRASCRSCKSPISKDDLRLASVVQSSSFDGKMTKWFHFACFFLKNKPRSTGDIDGFSNIKYDDQKRIEKKVGSGGGTADLVGRKSVSAKEKKNATLEYSVEYAKTSRSTCRGCDMLIAKDQVRISKMVYDSERALAYGPYPGWYHVECFIANREQLQWFLPAQDLPGYKSLGIEEQKMLKEKIPKLAPVKRSAEEENSEPAAKKKKTEDDSALKKQSDRLFQMQKKLETEMTKRQLIEIFEYNHLHVPSGISRLVEWLADAIIFGVCDPCPECKEKALRFKNNVYKCYGDFSEFTSCEYTTTDPKRSKLKVPKEFLQAFPFLKGSVGKRIIPVNAAKPTVTPKSEPRQSLTQKSLAGCEIVIEATEQDYEVVRAKVLSFGGKVVKQVTDNTFCVISKQENVDRLSTKVKRAQKLDVFVVSEDFLEKCRNGSVDLRPHKLADWGDEARLAKLLAEAQKAASELTSKSGKSMFSKSGESTMKVKMNGLAAVDPDSGLDGIAKVYQRNKDVYSCVLGLADVSRGTNSYYKIQLLESRGTYFVFRAWGRIGTTIGGNKLQEHGTLQDALLDFKAVFLDKTGNDWESRKSFVKKAKYFDIIEMDFMQDQSAADTKQILATSSDSKLPLPVQELICILFDVNVMNQQMREFEIDLQKMPLGKISKDQISKAFKVLTELQALIDTKASRVRFLDASNRFFTIIPHDFGMNAPPLLDDLKTIKEKVDMLDSLGEMELTMKMLKQEKNSTALPVDHHYAQLKADIQVLPRDGAAFGILQKYVTTTHADTHAAYDLEILDVFTVAREGEAQRYKPFKRLHNRKLLWHGSRLSNFAGIISQGLRIAPPEAPVTGYMFGKGIYFADMVSKSANYCCTTAANPVGLLLLCEVALGDMHELTKANHITKLPDKKHSVKGIGKTQPKNEEKLEGSIVPMGPAEKCDVDTTLLYNEYIVYDVAQVHVKYLMKVNFKFKY</sequence>
<dbReference type="CDD" id="cd17747">
    <property type="entry name" value="BRCT_PARP1"/>
    <property type="match status" value="1"/>
</dbReference>
<accession>A0AAJ7P954</accession>
<dbReference type="GO" id="GO:0003950">
    <property type="term" value="F:NAD+ poly-ADP-ribosyltransferase activity"/>
    <property type="evidence" value="ECO:0007669"/>
    <property type="project" value="UniProtKB-UniRule"/>
</dbReference>
<evidence type="ECO:0000256" key="13">
    <source>
        <dbReference type="ARBA" id="ARBA00022723"/>
    </source>
</evidence>
<dbReference type="GO" id="GO:0045087">
    <property type="term" value="P:innate immune response"/>
    <property type="evidence" value="ECO:0007669"/>
    <property type="project" value="UniProtKB-KW"/>
</dbReference>
<dbReference type="RefSeq" id="XP_018493949.1">
    <property type="nucleotide sequence ID" value="XM_018638433.1"/>
</dbReference>
<dbReference type="CDD" id="cd01437">
    <property type="entry name" value="parp_like"/>
    <property type="match status" value="1"/>
</dbReference>
<dbReference type="InterPro" id="IPR036930">
    <property type="entry name" value="WGR_dom_sf"/>
</dbReference>
<dbReference type="InterPro" id="IPR004102">
    <property type="entry name" value="Poly(ADP-ribose)pol_reg_dom"/>
</dbReference>
<keyword evidence="10 32" id="KW-0328">Glycosyltransferase</keyword>
<dbReference type="InterPro" id="IPR050800">
    <property type="entry name" value="ARTD/PARP"/>
</dbReference>
<dbReference type="KEGG" id="goe:100900108"/>
<dbReference type="GO" id="GO:1990404">
    <property type="term" value="F:NAD+-protein mono-ADP-ribosyltransferase activity"/>
    <property type="evidence" value="ECO:0007669"/>
    <property type="project" value="TreeGrafter"/>
</dbReference>
<name>A0AAJ7P954_9ACAR</name>
<keyword evidence="18" id="KW-0391">Immunity</keyword>
<keyword evidence="17 32" id="KW-0862">Zinc</keyword>
<feature type="region of interest" description="Disordered" evidence="33">
    <location>
        <begin position="204"/>
        <end position="229"/>
    </location>
</feature>
<dbReference type="GO" id="GO:0005730">
    <property type="term" value="C:nucleolus"/>
    <property type="evidence" value="ECO:0007669"/>
    <property type="project" value="UniProtKB-SubCell"/>
</dbReference>
<evidence type="ECO:0000259" key="34">
    <source>
        <dbReference type="PROSITE" id="PS50064"/>
    </source>
</evidence>
<dbReference type="Gene3D" id="3.90.228.10">
    <property type="match status" value="1"/>
</dbReference>
<evidence type="ECO:0000256" key="26">
    <source>
        <dbReference type="ARBA" id="ARBA00024347"/>
    </source>
</evidence>
<evidence type="ECO:0000256" key="14">
    <source>
        <dbReference type="ARBA" id="ARBA00022737"/>
    </source>
</evidence>
<dbReference type="PIRSF" id="PIRSF000489">
    <property type="entry name" value="NAD_ADPRT"/>
    <property type="match status" value="1"/>
</dbReference>
<dbReference type="InterPro" id="IPR008288">
    <property type="entry name" value="PARP"/>
</dbReference>
<evidence type="ECO:0000259" key="37">
    <source>
        <dbReference type="PROSITE" id="PS51060"/>
    </source>
</evidence>
<dbReference type="PROSITE" id="PS51059">
    <property type="entry name" value="PARP_CATALYTIC"/>
    <property type="match status" value="1"/>
</dbReference>
<dbReference type="SUPFAM" id="SSF47587">
    <property type="entry name" value="Domain of poly(ADP-ribose) polymerase"/>
    <property type="match status" value="1"/>
</dbReference>
<evidence type="ECO:0000256" key="32">
    <source>
        <dbReference type="PIRNR" id="PIRNR000489"/>
    </source>
</evidence>
<evidence type="ECO:0000256" key="1">
    <source>
        <dbReference type="ARBA" id="ARBA00004286"/>
    </source>
</evidence>
<dbReference type="Pfam" id="PF05406">
    <property type="entry name" value="WGR"/>
    <property type="match status" value="1"/>
</dbReference>
<comment type="catalytic activity">
    <reaction evidence="27 32">
        <text>NAD(+) + (ADP-D-ribosyl)n-acceptor = nicotinamide + (ADP-D-ribosyl)n+1-acceptor + H(+).</text>
        <dbReference type="EC" id="2.4.2.30"/>
    </reaction>
</comment>
<dbReference type="SMART" id="SM01335">
    <property type="entry name" value="PADR1"/>
    <property type="match status" value="1"/>
</dbReference>
<evidence type="ECO:0000256" key="9">
    <source>
        <dbReference type="ARBA" id="ARBA00022588"/>
    </source>
</evidence>
<dbReference type="EC" id="2.4.2.30" evidence="4 32"/>
<proteinExistence type="inferred from homology"/>
<dbReference type="PANTHER" id="PTHR10459:SF112">
    <property type="entry name" value="POLY [ADP-RIBOSE] POLYMERASE 1"/>
    <property type="match status" value="1"/>
</dbReference>
<dbReference type="InterPro" id="IPR008893">
    <property type="entry name" value="WGR_domain"/>
</dbReference>
<feature type="domain" description="PARP-type" evidence="34">
    <location>
        <begin position="113"/>
        <end position="202"/>
    </location>
</feature>
<dbReference type="SMART" id="SM00773">
    <property type="entry name" value="WGR"/>
    <property type="match status" value="1"/>
</dbReference>
<dbReference type="SUPFAM" id="SSF142921">
    <property type="entry name" value="WGR domain-like"/>
    <property type="match status" value="1"/>
</dbReference>
<evidence type="ECO:0000256" key="16">
    <source>
        <dbReference type="ARBA" id="ARBA00022771"/>
    </source>
</evidence>
<evidence type="ECO:0000256" key="5">
    <source>
        <dbReference type="ARBA" id="ARBA00022454"/>
    </source>
</evidence>
<keyword evidence="20 32" id="KW-0520">NAD</keyword>
<evidence type="ECO:0000256" key="6">
    <source>
        <dbReference type="ARBA" id="ARBA00022490"/>
    </source>
</evidence>
<keyword evidence="21 32" id="KW-0238">DNA-binding</keyword>
<dbReference type="Gene3D" id="1.10.20.130">
    <property type="match status" value="1"/>
</dbReference>
<evidence type="ECO:0000256" key="25">
    <source>
        <dbReference type="ARBA" id="ARBA00024164"/>
    </source>
</evidence>
<evidence type="ECO:0000256" key="30">
    <source>
        <dbReference type="ARBA" id="ARBA00048575"/>
    </source>
</evidence>
<dbReference type="GO" id="GO:0070212">
    <property type="term" value="P:protein poly-ADP-ribosylation"/>
    <property type="evidence" value="ECO:0007669"/>
    <property type="project" value="TreeGrafter"/>
</dbReference>
<dbReference type="PROSITE" id="PS50172">
    <property type="entry name" value="BRCT"/>
    <property type="match status" value="1"/>
</dbReference>
<feature type="domain" description="PARP alpha-helical" evidence="37">
    <location>
        <begin position="633"/>
        <end position="750"/>
    </location>
</feature>
<dbReference type="CTD" id="142"/>
<evidence type="ECO:0000256" key="11">
    <source>
        <dbReference type="ARBA" id="ARBA00022679"/>
    </source>
</evidence>
<feature type="domain" description="BRCT" evidence="35">
    <location>
        <begin position="365"/>
        <end position="442"/>
    </location>
</feature>
<keyword evidence="22" id="KW-0804">Transcription</keyword>
<dbReference type="GO" id="GO:0005694">
    <property type="term" value="C:chromosome"/>
    <property type="evidence" value="ECO:0007669"/>
    <property type="project" value="UniProtKB-SubCell"/>
</dbReference>
<dbReference type="PROSITE" id="PS51977">
    <property type="entry name" value="WGR"/>
    <property type="match status" value="1"/>
</dbReference>
<keyword evidence="6" id="KW-0963">Cytoplasm</keyword>
<evidence type="ECO:0000256" key="23">
    <source>
        <dbReference type="ARBA" id="ARBA00023242"/>
    </source>
</evidence>
<dbReference type="Pfam" id="PF02877">
    <property type="entry name" value="PARP_reg"/>
    <property type="match status" value="1"/>
</dbReference>
<evidence type="ECO:0000256" key="20">
    <source>
        <dbReference type="ARBA" id="ARBA00023027"/>
    </source>
</evidence>
<keyword evidence="13 32" id="KW-0479">Metal-binding</keyword>
<feature type="domain" description="PARP-type" evidence="34">
    <location>
        <begin position="8"/>
        <end position="90"/>
    </location>
</feature>
<keyword evidence="8" id="KW-0021">Allosteric enzyme</keyword>
<reference evidence="40" key="1">
    <citation type="submission" date="2025-08" db="UniProtKB">
        <authorList>
            <consortium name="RefSeq"/>
        </authorList>
    </citation>
    <scope>IDENTIFICATION</scope>
</reference>
<keyword evidence="5" id="KW-0158">Chromosome</keyword>
<dbReference type="InterPro" id="IPR038650">
    <property type="entry name" value="PADR1_C_dom_sf"/>
</dbReference>
<evidence type="ECO:0000313" key="39">
    <source>
        <dbReference type="Proteomes" id="UP000694867"/>
    </source>
</evidence>
<evidence type="ECO:0000313" key="40">
    <source>
        <dbReference type="RefSeq" id="XP_018493949.1"/>
    </source>
</evidence>
<dbReference type="FunFam" id="1.20.142.10:FF:000001">
    <property type="entry name" value="Poly [ADP-ribose] polymerase"/>
    <property type="match status" value="1"/>
</dbReference>
<evidence type="ECO:0000256" key="27">
    <source>
        <dbReference type="ARBA" id="ARBA00033987"/>
    </source>
</evidence>
<dbReference type="InterPro" id="IPR001357">
    <property type="entry name" value="BRCT_dom"/>
</dbReference>
<keyword evidence="19" id="KW-0805">Transcription regulation</keyword>
<dbReference type="Pfam" id="PF00644">
    <property type="entry name" value="PARP"/>
    <property type="match status" value="1"/>
</dbReference>
<evidence type="ECO:0000256" key="12">
    <source>
        <dbReference type="ARBA" id="ARBA00022695"/>
    </source>
</evidence>
<dbReference type="InterPro" id="IPR049296">
    <property type="entry name" value="PARP1-like_PADR1_N"/>
</dbReference>
<evidence type="ECO:0000256" key="28">
    <source>
        <dbReference type="ARBA" id="ARBA00048241"/>
    </source>
</evidence>
<dbReference type="InterPro" id="IPR012982">
    <property type="entry name" value="PARP1-like_PADR1_Zn_ribbon"/>
</dbReference>
<dbReference type="Gene3D" id="1.20.142.10">
    <property type="entry name" value="Poly(ADP-ribose) polymerase, regulatory domain"/>
    <property type="match status" value="1"/>
</dbReference>
<comment type="catalytic activity">
    <reaction evidence="25">
        <text>L-aspartyl-[protein] + NAD(+) = 4-O-(ADP-D-ribosyl)-L-aspartyl-[protein] + nicotinamide</text>
        <dbReference type="Rhea" id="RHEA:54424"/>
        <dbReference type="Rhea" id="RHEA-COMP:9867"/>
        <dbReference type="Rhea" id="RHEA-COMP:13832"/>
        <dbReference type="ChEBI" id="CHEBI:17154"/>
        <dbReference type="ChEBI" id="CHEBI:29961"/>
        <dbReference type="ChEBI" id="CHEBI:57540"/>
        <dbReference type="ChEBI" id="CHEBI:138102"/>
    </reaction>
    <physiologicalReaction direction="left-to-right" evidence="25">
        <dbReference type="Rhea" id="RHEA:54425"/>
    </physiologicalReaction>
</comment>
<comment type="catalytic activity">
    <reaction evidence="30">
        <text>L-seryl-[protein] + NAD(+) = O-(ADP-D-ribosyl)-L-seryl-[protein] + nicotinamide + H(+)</text>
        <dbReference type="Rhea" id="RHEA:58232"/>
        <dbReference type="Rhea" id="RHEA-COMP:9863"/>
        <dbReference type="Rhea" id="RHEA-COMP:15091"/>
        <dbReference type="ChEBI" id="CHEBI:15378"/>
        <dbReference type="ChEBI" id="CHEBI:17154"/>
        <dbReference type="ChEBI" id="CHEBI:29999"/>
        <dbReference type="ChEBI" id="CHEBI:57540"/>
        <dbReference type="ChEBI" id="CHEBI:142556"/>
    </reaction>
    <physiologicalReaction direction="left-to-right" evidence="30">
        <dbReference type="Rhea" id="RHEA:58233"/>
    </physiologicalReaction>
</comment>
<keyword evidence="7" id="KW-1017">Isopeptide bond</keyword>
<dbReference type="InterPro" id="IPR036957">
    <property type="entry name" value="Znf_PARP_sf"/>
</dbReference>
<dbReference type="CDD" id="cd08001">
    <property type="entry name" value="WGR_PARP1_like"/>
    <property type="match status" value="1"/>
</dbReference>
<evidence type="ECO:0000259" key="36">
    <source>
        <dbReference type="PROSITE" id="PS51059"/>
    </source>
</evidence>
<dbReference type="InterPro" id="IPR001510">
    <property type="entry name" value="Znf_PARP"/>
</dbReference>
<dbReference type="AlphaFoldDB" id="A0AAJ7P954"/>
<keyword evidence="39" id="KW-1185">Reference proteome</keyword>
<dbReference type="Gene3D" id="3.30.1740.10">
    <property type="entry name" value="Zinc finger, PARP-type"/>
    <property type="match status" value="2"/>
</dbReference>
<dbReference type="InterPro" id="IPR012317">
    <property type="entry name" value="Poly(ADP-ribose)pol_cat_dom"/>
</dbReference>
<dbReference type="SUPFAM" id="SSF52113">
    <property type="entry name" value="BRCT domain"/>
    <property type="match status" value="1"/>
</dbReference>
<dbReference type="GO" id="GO:0051287">
    <property type="term" value="F:NAD binding"/>
    <property type="evidence" value="ECO:0007669"/>
    <property type="project" value="UniProtKB-UniRule"/>
</dbReference>
<evidence type="ECO:0000256" key="31">
    <source>
        <dbReference type="ARBA" id="ARBA00071874"/>
    </source>
</evidence>
<dbReference type="Pfam" id="PF08063">
    <property type="entry name" value="Zn_ribbon_PADR1"/>
    <property type="match status" value="1"/>
</dbReference>
<dbReference type="GO" id="GO:0003677">
    <property type="term" value="F:DNA binding"/>
    <property type="evidence" value="ECO:0007669"/>
    <property type="project" value="UniProtKB-UniRule"/>
</dbReference>
<dbReference type="GO" id="GO:0006302">
    <property type="term" value="P:double-strand break repair"/>
    <property type="evidence" value="ECO:0007669"/>
    <property type="project" value="TreeGrafter"/>
</dbReference>
<dbReference type="GO" id="GO:0016779">
    <property type="term" value="F:nucleotidyltransferase activity"/>
    <property type="evidence" value="ECO:0007669"/>
    <property type="project" value="UniProtKB-KW"/>
</dbReference>
<dbReference type="Gene3D" id="2.20.25.630">
    <property type="match status" value="1"/>
</dbReference>
<dbReference type="InterPro" id="IPR036616">
    <property type="entry name" value="Poly(ADP-ribose)pol_reg_dom_sf"/>
</dbReference>
<keyword evidence="15" id="KW-0013">ADP-ribosylation</keyword>
<evidence type="ECO:0000256" key="7">
    <source>
        <dbReference type="ARBA" id="ARBA00022499"/>
    </source>
</evidence>
<dbReference type="SUPFAM" id="SSF57716">
    <property type="entry name" value="Glucocorticoid receptor-like (DNA-binding domain)"/>
    <property type="match status" value="2"/>
</dbReference>
<evidence type="ECO:0000256" key="15">
    <source>
        <dbReference type="ARBA" id="ARBA00022765"/>
    </source>
</evidence>
<evidence type="ECO:0000256" key="10">
    <source>
        <dbReference type="ARBA" id="ARBA00022676"/>
    </source>
</evidence>
<evidence type="ECO:0000256" key="18">
    <source>
        <dbReference type="ARBA" id="ARBA00022859"/>
    </source>
</evidence>
<evidence type="ECO:0000256" key="4">
    <source>
        <dbReference type="ARBA" id="ARBA00012020"/>
    </source>
</evidence>
<dbReference type="GeneID" id="100900108"/>
<dbReference type="Pfam" id="PF00533">
    <property type="entry name" value="BRCT"/>
    <property type="match status" value="1"/>
</dbReference>
<evidence type="ECO:0000256" key="24">
    <source>
        <dbReference type="ARBA" id="ARBA00024159"/>
    </source>
</evidence>